<dbReference type="Pfam" id="PF12275">
    <property type="entry name" value="DUF3616"/>
    <property type="match status" value="1"/>
</dbReference>
<feature type="region of interest" description="Disordered" evidence="1">
    <location>
        <begin position="239"/>
        <end position="260"/>
    </location>
</feature>
<sequence length="577" mass="60088">MRGWKVPVGGALTMFLLVTAGCGSERFDESGAEAESSSLSQGLTSTAFQDGVSPSSSYAGTRDAMIEEEDTNANHGSATSLSASGDTPAGSGNENYILLRWDVSSIPANATIRSASIVVTVSDKADQTYDFYELTRDWTESQVTWEQADSSQEWTSNGADGAGDRNTVSLGSIRASATGTYTVTLNAQGLEVVRKWVANPSSNHGVIVANKDNDNRLEIRSSEYSTKSARPKLTVSWEVASGDGGTDGGGGSDGGTDGGAPVAGTYKGTCDGSGGVWLDSTHFLNFNDESQTARIFAQGSGATAVQSKELSSALGLSSSDEADFEDAARVGNRVYVTTSHARNKDGELETSRYKFFALDVSGTAPTASLQVAGTSSNLLRDMLEASNWTVPNTSVISLLKERSRLSEGTVPELAPKLNGTNIEGLAALPSGELVVGFRNPRSGSNAVMVTLTNPSAVVAGATARFGQALLVNLGGQGIRGMAWSEAHQAMLLLSGPSDESNGPFALWRWSGIAGSAPVKVMDLSAPSDSAPETVIPSPASKDVRIVFDMGSHLIGGKACKDTSSSTQSFSDLIVHLN</sequence>
<evidence type="ECO:0000313" key="3">
    <source>
        <dbReference type="EMBL" id="OJH38799.1"/>
    </source>
</evidence>
<evidence type="ECO:0000259" key="2">
    <source>
        <dbReference type="Pfam" id="PF12275"/>
    </source>
</evidence>
<dbReference type="OrthoDB" id="7051823at2"/>
<organism evidence="3 4">
    <name type="scientific">Cystobacter ferrugineus</name>
    <dbReference type="NCBI Taxonomy" id="83449"/>
    <lineage>
        <taxon>Bacteria</taxon>
        <taxon>Pseudomonadati</taxon>
        <taxon>Myxococcota</taxon>
        <taxon>Myxococcia</taxon>
        <taxon>Myxococcales</taxon>
        <taxon>Cystobacterineae</taxon>
        <taxon>Archangiaceae</taxon>
        <taxon>Cystobacter</taxon>
    </lineage>
</organism>
<dbReference type="Proteomes" id="UP000182229">
    <property type="component" value="Unassembled WGS sequence"/>
</dbReference>
<comment type="caution">
    <text evidence="3">The sequence shown here is derived from an EMBL/GenBank/DDBJ whole genome shotgun (WGS) entry which is preliminary data.</text>
</comment>
<reference evidence="3 4" key="2">
    <citation type="submission" date="2016-12" db="EMBL/GenBank/DDBJ databases">
        <title>Draft Genome Sequence of Cystobacter ferrugineus Strain Cbfe23.</title>
        <authorList>
            <person name="Akbar S."/>
            <person name="Dowd S.E."/>
            <person name="Stevens D.C."/>
        </authorList>
    </citation>
    <scope>NUCLEOTIDE SEQUENCE [LARGE SCALE GENOMIC DNA]</scope>
    <source>
        <strain evidence="3 4">Cbfe23</strain>
    </source>
</reference>
<name>A0A1L9B965_9BACT</name>
<dbReference type="EMBL" id="MPIN01000005">
    <property type="protein sequence ID" value="OJH38799.1"/>
    <property type="molecule type" value="Genomic_DNA"/>
</dbReference>
<proteinExistence type="predicted"/>
<feature type="compositionally biased region" description="Gly residues" evidence="1">
    <location>
        <begin position="242"/>
        <end position="258"/>
    </location>
</feature>
<reference evidence="4" key="1">
    <citation type="submission" date="2016-11" db="EMBL/GenBank/DDBJ databases">
        <authorList>
            <person name="Shukria A."/>
            <person name="Stevens D.C."/>
        </authorList>
    </citation>
    <scope>NUCLEOTIDE SEQUENCE [LARGE SCALE GENOMIC DNA]</scope>
    <source>
        <strain evidence="4">Cbfe23</strain>
    </source>
</reference>
<keyword evidence="4" id="KW-1185">Reference proteome</keyword>
<dbReference type="PROSITE" id="PS51257">
    <property type="entry name" value="PROKAR_LIPOPROTEIN"/>
    <property type="match status" value="1"/>
</dbReference>
<dbReference type="InterPro" id="IPR022060">
    <property type="entry name" value="DUF3616"/>
</dbReference>
<feature type="compositionally biased region" description="Polar residues" evidence="1">
    <location>
        <begin position="44"/>
        <end position="59"/>
    </location>
</feature>
<dbReference type="NCBIfam" id="NF033679">
    <property type="entry name" value="DNRLRE_dom"/>
    <property type="match status" value="1"/>
</dbReference>
<evidence type="ECO:0000313" key="4">
    <source>
        <dbReference type="Proteomes" id="UP000182229"/>
    </source>
</evidence>
<feature type="domain" description="DUF3616" evidence="2">
    <location>
        <begin position="393"/>
        <end position="517"/>
    </location>
</feature>
<evidence type="ECO:0000256" key="1">
    <source>
        <dbReference type="SAM" id="MobiDB-lite"/>
    </source>
</evidence>
<dbReference type="STRING" id="83449.BON30_21470"/>
<feature type="compositionally biased region" description="Low complexity" evidence="1">
    <location>
        <begin position="33"/>
        <end position="43"/>
    </location>
</feature>
<protein>
    <recommendedName>
        <fullName evidence="2">DUF3616 domain-containing protein</fullName>
    </recommendedName>
</protein>
<gene>
    <name evidence="3" type="ORF">BON30_21470</name>
</gene>
<dbReference type="AlphaFoldDB" id="A0A1L9B965"/>
<accession>A0A1L9B965</accession>
<feature type="region of interest" description="Disordered" evidence="1">
    <location>
        <begin position="28"/>
        <end position="59"/>
    </location>
</feature>